<dbReference type="AlphaFoldDB" id="A0A7R8UPN9"/>
<proteinExistence type="predicted"/>
<keyword evidence="3" id="KW-1185">Reference proteome</keyword>
<feature type="compositionally biased region" description="Basic and acidic residues" evidence="1">
    <location>
        <begin position="21"/>
        <end position="30"/>
    </location>
</feature>
<feature type="region of interest" description="Disordered" evidence="1">
    <location>
        <begin position="1"/>
        <end position="33"/>
    </location>
</feature>
<evidence type="ECO:0000256" key="1">
    <source>
        <dbReference type="SAM" id="MobiDB-lite"/>
    </source>
</evidence>
<dbReference type="EMBL" id="LR899011">
    <property type="protein sequence ID" value="CAD7084717.1"/>
    <property type="molecule type" value="Genomic_DNA"/>
</dbReference>
<reference evidence="2 3" key="1">
    <citation type="submission" date="2020-11" db="EMBL/GenBank/DDBJ databases">
        <authorList>
            <person name="Wallbank WR R."/>
            <person name="Pardo Diaz C."/>
            <person name="Kozak K."/>
            <person name="Martin S."/>
            <person name="Jiggins C."/>
            <person name="Moest M."/>
            <person name="Warren A I."/>
            <person name="Generalovic N T."/>
            <person name="Byers J.R.P. K."/>
            <person name="Montejo-Kovacevich G."/>
            <person name="Yen C E."/>
        </authorList>
    </citation>
    <scope>NUCLEOTIDE SEQUENCE [LARGE SCALE GENOMIC DNA]</scope>
</reference>
<evidence type="ECO:0000313" key="3">
    <source>
        <dbReference type="Proteomes" id="UP000594454"/>
    </source>
</evidence>
<protein>
    <submittedName>
        <fullName evidence="2">Uncharacterized protein</fullName>
    </submittedName>
</protein>
<sequence>MSFEFQTPATKQEQHTTSGGRSDRNLKAKDMTSVPSGTLENLAALKLDCCNFDAERGRISRCVKTVLIRFKGENKFSLKAEGEKMREISVQSQHTLYSGSCVGYSN</sequence>
<feature type="compositionally biased region" description="Polar residues" evidence="1">
    <location>
        <begin position="1"/>
        <end position="20"/>
    </location>
</feature>
<organism evidence="2 3">
    <name type="scientific">Hermetia illucens</name>
    <name type="common">Black soldier fly</name>
    <dbReference type="NCBI Taxonomy" id="343691"/>
    <lineage>
        <taxon>Eukaryota</taxon>
        <taxon>Metazoa</taxon>
        <taxon>Ecdysozoa</taxon>
        <taxon>Arthropoda</taxon>
        <taxon>Hexapoda</taxon>
        <taxon>Insecta</taxon>
        <taxon>Pterygota</taxon>
        <taxon>Neoptera</taxon>
        <taxon>Endopterygota</taxon>
        <taxon>Diptera</taxon>
        <taxon>Brachycera</taxon>
        <taxon>Stratiomyomorpha</taxon>
        <taxon>Stratiomyidae</taxon>
        <taxon>Hermetiinae</taxon>
        <taxon>Hermetia</taxon>
    </lineage>
</organism>
<accession>A0A7R8UPN9</accession>
<dbReference type="Proteomes" id="UP000594454">
    <property type="component" value="Chromosome 3"/>
</dbReference>
<dbReference type="InParanoid" id="A0A7R8UPN9"/>
<name>A0A7R8UPN9_HERIL</name>
<gene>
    <name evidence="2" type="ORF">HERILL_LOCUS7598</name>
</gene>
<evidence type="ECO:0000313" key="2">
    <source>
        <dbReference type="EMBL" id="CAD7084717.1"/>
    </source>
</evidence>